<dbReference type="InterPro" id="IPR039422">
    <property type="entry name" value="MarR/SlyA-like"/>
</dbReference>
<dbReference type="PROSITE" id="PS01117">
    <property type="entry name" value="HTH_MARR_1"/>
    <property type="match status" value="1"/>
</dbReference>
<dbReference type="SUPFAM" id="SSF46785">
    <property type="entry name" value="Winged helix' DNA-binding domain"/>
    <property type="match status" value="1"/>
</dbReference>
<name>A0A3D9SYJ9_9ACTN</name>
<protein>
    <submittedName>
        <fullName evidence="5">MarR family transcriptional regulator</fullName>
    </submittedName>
</protein>
<reference evidence="5 6" key="1">
    <citation type="submission" date="2018-08" db="EMBL/GenBank/DDBJ databases">
        <title>Sequencing the genomes of 1000 actinobacteria strains.</title>
        <authorList>
            <person name="Klenk H.-P."/>
        </authorList>
    </citation>
    <scope>NUCLEOTIDE SEQUENCE [LARGE SCALE GENOMIC DNA]</scope>
    <source>
        <strain evidence="5 6">DSM 43927</strain>
    </source>
</reference>
<dbReference type="InterPro" id="IPR023187">
    <property type="entry name" value="Tscrpt_reg_MarR-type_CS"/>
</dbReference>
<keyword evidence="2" id="KW-0238">DNA-binding</keyword>
<organism evidence="5 6">
    <name type="scientific">Thermomonospora umbrina</name>
    <dbReference type="NCBI Taxonomy" id="111806"/>
    <lineage>
        <taxon>Bacteria</taxon>
        <taxon>Bacillati</taxon>
        <taxon>Actinomycetota</taxon>
        <taxon>Actinomycetes</taxon>
        <taxon>Streptosporangiales</taxon>
        <taxon>Thermomonosporaceae</taxon>
        <taxon>Thermomonospora</taxon>
    </lineage>
</organism>
<dbReference type="GO" id="GO:0006950">
    <property type="term" value="P:response to stress"/>
    <property type="evidence" value="ECO:0007669"/>
    <property type="project" value="TreeGrafter"/>
</dbReference>
<gene>
    <name evidence="5" type="ORF">DFJ69_5113</name>
</gene>
<dbReference type="InterPro" id="IPR036388">
    <property type="entry name" value="WH-like_DNA-bd_sf"/>
</dbReference>
<dbReference type="Proteomes" id="UP000256661">
    <property type="component" value="Unassembled WGS sequence"/>
</dbReference>
<keyword evidence="1" id="KW-0805">Transcription regulation</keyword>
<dbReference type="GO" id="GO:0003700">
    <property type="term" value="F:DNA-binding transcription factor activity"/>
    <property type="evidence" value="ECO:0007669"/>
    <property type="project" value="InterPro"/>
</dbReference>
<evidence type="ECO:0000259" key="4">
    <source>
        <dbReference type="PROSITE" id="PS50995"/>
    </source>
</evidence>
<sequence>MPPPQRPAHDEISAMVFQVAERLRHCFNAAASRLDLPPAQAQALATNRFPAPMRRLAEVLACDASNITGIVDGLERRGLVHREPDPGDRRVKLVVLTEEGERRRQALLSHVSEASAQVFTLPETDQRALRDLLARVVEARPEGGRPGCAL</sequence>
<proteinExistence type="predicted"/>
<dbReference type="PRINTS" id="PR00598">
    <property type="entry name" value="HTHMARR"/>
</dbReference>
<comment type="caution">
    <text evidence="5">The sequence shown here is derived from an EMBL/GenBank/DDBJ whole genome shotgun (WGS) entry which is preliminary data.</text>
</comment>
<feature type="domain" description="HTH marR-type" evidence="4">
    <location>
        <begin position="9"/>
        <end position="138"/>
    </location>
</feature>
<evidence type="ECO:0000256" key="1">
    <source>
        <dbReference type="ARBA" id="ARBA00023015"/>
    </source>
</evidence>
<dbReference type="PROSITE" id="PS50995">
    <property type="entry name" value="HTH_MARR_2"/>
    <property type="match status" value="1"/>
</dbReference>
<dbReference type="InterPro" id="IPR036390">
    <property type="entry name" value="WH_DNA-bd_sf"/>
</dbReference>
<keyword evidence="6" id="KW-1185">Reference proteome</keyword>
<accession>A0A3D9SYJ9</accession>
<dbReference type="PANTHER" id="PTHR33164">
    <property type="entry name" value="TRANSCRIPTIONAL REGULATOR, MARR FAMILY"/>
    <property type="match status" value="1"/>
</dbReference>
<dbReference type="SMART" id="SM00347">
    <property type="entry name" value="HTH_MARR"/>
    <property type="match status" value="1"/>
</dbReference>
<evidence type="ECO:0000256" key="2">
    <source>
        <dbReference type="ARBA" id="ARBA00023125"/>
    </source>
</evidence>
<dbReference type="Gene3D" id="1.10.10.10">
    <property type="entry name" value="Winged helix-like DNA-binding domain superfamily/Winged helix DNA-binding domain"/>
    <property type="match status" value="1"/>
</dbReference>
<evidence type="ECO:0000313" key="6">
    <source>
        <dbReference type="Proteomes" id="UP000256661"/>
    </source>
</evidence>
<dbReference type="InterPro" id="IPR000835">
    <property type="entry name" value="HTH_MarR-typ"/>
</dbReference>
<dbReference type="EMBL" id="QTTT01000001">
    <property type="protein sequence ID" value="REE99600.1"/>
    <property type="molecule type" value="Genomic_DNA"/>
</dbReference>
<dbReference type="Pfam" id="PF01047">
    <property type="entry name" value="MarR"/>
    <property type="match status" value="1"/>
</dbReference>
<dbReference type="PANTHER" id="PTHR33164:SF99">
    <property type="entry name" value="MARR FAMILY REGULATORY PROTEIN"/>
    <property type="match status" value="1"/>
</dbReference>
<keyword evidence="3" id="KW-0804">Transcription</keyword>
<evidence type="ECO:0000256" key="3">
    <source>
        <dbReference type="ARBA" id="ARBA00023163"/>
    </source>
</evidence>
<evidence type="ECO:0000313" key="5">
    <source>
        <dbReference type="EMBL" id="REE99600.1"/>
    </source>
</evidence>
<dbReference type="AlphaFoldDB" id="A0A3D9SYJ9"/>
<dbReference type="GO" id="GO:0003677">
    <property type="term" value="F:DNA binding"/>
    <property type="evidence" value="ECO:0007669"/>
    <property type="project" value="UniProtKB-KW"/>
</dbReference>